<gene>
    <name evidence="2" type="ORF">ACHAW5_005111</name>
</gene>
<feature type="compositionally biased region" description="Basic residues" evidence="1">
    <location>
        <begin position="152"/>
        <end position="161"/>
    </location>
</feature>
<reference evidence="2 3" key="1">
    <citation type="submission" date="2024-10" db="EMBL/GenBank/DDBJ databases">
        <title>Updated reference genomes for cyclostephanoid diatoms.</title>
        <authorList>
            <person name="Roberts W.R."/>
            <person name="Alverson A.J."/>
        </authorList>
    </citation>
    <scope>NUCLEOTIDE SEQUENCE [LARGE SCALE GENOMIC DNA]</scope>
    <source>
        <strain evidence="2 3">AJA276-08</strain>
    </source>
</reference>
<evidence type="ECO:0000313" key="2">
    <source>
        <dbReference type="EMBL" id="KAL3764027.1"/>
    </source>
</evidence>
<proteinExistence type="predicted"/>
<feature type="region of interest" description="Disordered" evidence="1">
    <location>
        <begin position="145"/>
        <end position="222"/>
    </location>
</feature>
<keyword evidence="3" id="KW-1185">Reference proteome</keyword>
<dbReference type="PANTHER" id="PTHR21514">
    <property type="entry name" value="AP-4 COMPLEX ACCESSORY SUBUNIT TEPSIN"/>
    <property type="match status" value="1"/>
</dbReference>
<dbReference type="Proteomes" id="UP001530315">
    <property type="component" value="Unassembled WGS sequence"/>
</dbReference>
<dbReference type="Gene3D" id="1.25.40.90">
    <property type="match status" value="1"/>
</dbReference>
<name>A0ABD3MKI7_9STRA</name>
<dbReference type="InterPro" id="IPR039273">
    <property type="entry name" value="TEPSIN"/>
</dbReference>
<feature type="region of interest" description="Disordered" evidence="1">
    <location>
        <begin position="237"/>
        <end position="263"/>
    </location>
</feature>
<organism evidence="2 3">
    <name type="scientific">Stephanodiscus triporus</name>
    <dbReference type="NCBI Taxonomy" id="2934178"/>
    <lineage>
        <taxon>Eukaryota</taxon>
        <taxon>Sar</taxon>
        <taxon>Stramenopiles</taxon>
        <taxon>Ochrophyta</taxon>
        <taxon>Bacillariophyta</taxon>
        <taxon>Coscinodiscophyceae</taxon>
        <taxon>Thalassiosirophycidae</taxon>
        <taxon>Stephanodiscales</taxon>
        <taxon>Stephanodiscaceae</taxon>
        <taxon>Stephanodiscus</taxon>
    </lineage>
</organism>
<comment type="caution">
    <text evidence="2">The sequence shown here is derived from an EMBL/GenBank/DDBJ whole genome shotgun (WGS) entry which is preliminary data.</text>
</comment>
<dbReference type="PANTHER" id="PTHR21514:SF0">
    <property type="entry name" value="AP-4 COMPLEX ACCESSORY SUBUNIT TEPSIN"/>
    <property type="match status" value="1"/>
</dbReference>
<feature type="compositionally biased region" description="Polar residues" evidence="1">
    <location>
        <begin position="174"/>
        <end position="199"/>
    </location>
</feature>
<dbReference type="AlphaFoldDB" id="A0ABD3MKI7"/>
<protein>
    <recommendedName>
        <fullName evidence="4">ENTH domain-containing protein</fullName>
    </recommendedName>
</protein>
<sequence>MDRSALTRATDPSSAPTPGYLYNDIAKSLTSPQACADTLSFLLSRLSKSNPHVKRKSLKVLSKVSCHPASRGMMKRTVVQNTSAIESMQGIGNPMFASGGGAPPPVGGGGALGTFGEIASNVGGAMLEMIKDPLARNVDLSTIGGGVGGGGSHRHHHHHQRGGYDPSARPDPYAQSQPPGRNNLALQTGGQWTMASNRGPNAVGGGMASAPLPPAPSNHHDSEYYKARNAQGGQAFSWAAAGGGGASPGDAVPPPPAAPSGDKLDEFARAVPSLNPDIVCPALLDALEEGNPWIMRAKALCVIETVLRVEAERVMVVGGGDTPYTDFFHACSAEIVPLADHSRVSVKAPAKRVLMALGVDGTTMNGSPANVTAVAQAPIAPPPNLLDFDGPSALDEVTTAAAPVPSAADQDDLLGGMGAEASVSATGSFNDMFGSMSVKSAEAKVDTVTLNASNSAPVPAVSPTTPSTKLFDPLLGMGMPMSMPMPNGNISNYTSNNTFIAPNSNIAQMQLAYQQNMIMMQQMQMRQQANSGVLQGTQLAIPTMSPLQTSSKPIMGANYMRQVPGVSGEKMSPFSFLGQDPKKKENKSFDFVMDAMNSEKK</sequence>
<accession>A0ABD3MKI7</accession>
<dbReference type="EMBL" id="JALLAZ020001784">
    <property type="protein sequence ID" value="KAL3764027.1"/>
    <property type="molecule type" value="Genomic_DNA"/>
</dbReference>
<evidence type="ECO:0000256" key="1">
    <source>
        <dbReference type="SAM" id="MobiDB-lite"/>
    </source>
</evidence>
<evidence type="ECO:0008006" key="4">
    <source>
        <dbReference type="Google" id="ProtNLM"/>
    </source>
</evidence>
<dbReference type="InterPro" id="IPR008942">
    <property type="entry name" value="ENTH_VHS"/>
</dbReference>
<evidence type="ECO:0000313" key="3">
    <source>
        <dbReference type="Proteomes" id="UP001530315"/>
    </source>
</evidence>